<sequence>MKNPMASGLSGPSRAASWLVAIGVVVAWNYKDQVLNSGGKFTKKEMKDWNKEKKPDVSHKIKKEVKNTKP</sequence>
<reference evidence="3" key="1">
    <citation type="journal article" date="2023" name="Commun. Biol.">
        <title>Genome analysis of Parmales, the sister group of diatoms, reveals the evolutionary specialization of diatoms from phago-mixotrophs to photoautotrophs.</title>
        <authorList>
            <person name="Ban H."/>
            <person name="Sato S."/>
            <person name="Yoshikawa S."/>
            <person name="Yamada K."/>
            <person name="Nakamura Y."/>
            <person name="Ichinomiya M."/>
            <person name="Sato N."/>
            <person name="Blanc-Mathieu R."/>
            <person name="Endo H."/>
            <person name="Kuwata A."/>
            <person name="Ogata H."/>
        </authorList>
    </citation>
    <scope>NUCLEOTIDE SEQUENCE [LARGE SCALE GENOMIC DNA]</scope>
    <source>
        <strain evidence="3">NIES 3701</strain>
    </source>
</reference>
<dbReference type="EMBL" id="BRXY01000342">
    <property type="protein sequence ID" value="GMH88409.1"/>
    <property type="molecule type" value="Genomic_DNA"/>
</dbReference>
<gene>
    <name evidence="2" type="ORF">TrST_g13984</name>
</gene>
<evidence type="ECO:0000313" key="2">
    <source>
        <dbReference type="EMBL" id="GMH88409.1"/>
    </source>
</evidence>
<accession>A0A9W7BCQ9</accession>
<protein>
    <submittedName>
        <fullName evidence="2">Uncharacterized protein</fullName>
    </submittedName>
</protein>
<keyword evidence="3" id="KW-1185">Reference proteome</keyword>
<proteinExistence type="predicted"/>
<name>A0A9W7BCQ9_9STRA</name>
<dbReference type="AlphaFoldDB" id="A0A9W7BCQ9"/>
<organism evidence="2 3">
    <name type="scientific">Triparma strigata</name>
    <dbReference type="NCBI Taxonomy" id="1606541"/>
    <lineage>
        <taxon>Eukaryota</taxon>
        <taxon>Sar</taxon>
        <taxon>Stramenopiles</taxon>
        <taxon>Ochrophyta</taxon>
        <taxon>Bolidophyceae</taxon>
        <taxon>Parmales</taxon>
        <taxon>Triparmaceae</taxon>
        <taxon>Triparma</taxon>
    </lineage>
</organism>
<comment type="caution">
    <text evidence="2">The sequence shown here is derived from an EMBL/GenBank/DDBJ whole genome shotgun (WGS) entry which is preliminary data.</text>
</comment>
<evidence type="ECO:0000313" key="3">
    <source>
        <dbReference type="Proteomes" id="UP001165085"/>
    </source>
</evidence>
<evidence type="ECO:0000256" key="1">
    <source>
        <dbReference type="SAM" id="MobiDB-lite"/>
    </source>
</evidence>
<feature type="region of interest" description="Disordered" evidence="1">
    <location>
        <begin position="46"/>
        <end position="70"/>
    </location>
</feature>
<dbReference type="Proteomes" id="UP001165085">
    <property type="component" value="Unassembled WGS sequence"/>
</dbReference>